<dbReference type="Proteomes" id="UP000183667">
    <property type="component" value="Unassembled WGS sequence"/>
</dbReference>
<gene>
    <name evidence="1" type="ORF">BGV66_13095</name>
</gene>
<dbReference type="AlphaFoldDB" id="A0ABD6Q4I1"/>
<dbReference type="EMBL" id="MEAU01000016">
    <property type="protein sequence ID" value="OJA47452.1"/>
    <property type="molecule type" value="Genomic_DNA"/>
</dbReference>
<evidence type="ECO:0000313" key="1">
    <source>
        <dbReference type="EMBL" id="OJA47452.1"/>
    </source>
</evidence>
<organism evidence="1 2">
    <name type="scientific">Burkholderia ubonensis</name>
    <dbReference type="NCBI Taxonomy" id="101571"/>
    <lineage>
        <taxon>Bacteria</taxon>
        <taxon>Pseudomonadati</taxon>
        <taxon>Pseudomonadota</taxon>
        <taxon>Betaproteobacteria</taxon>
        <taxon>Burkholderiales</taxon>
        <taxon>Burkholderiaceae</taxon>
        <taxon>Burkholderia</taxon>
        <taxon>Burkholderia cepacia complex</taxon>
    </lineage>
</organism>
<protein>
    <submittedName>
        <fullName evidence="1">Uncharacterized protein</fullName>
    </submittedName>
</protein>
<sequence length="136" mass="15499">MSADKRLKAAIGSEAKDQIAERALIIGMQMGIRLVQNQDLWLKKRYVGQYLGCLQNRSPGCVNLKPRSAGKLKKYFDCLICIFVKIYLDRNSIKDRSHVLNKSIPTNRVSVKHAQYISESKICVPACNNSAYHTWR</sequence>
<name>A0ABD6Q4I1_9BURK</name>
<proteinExistence type="predicted"/>
<reference evidence="2" key="1">
    <citation type="submission" date="2016-08" db="EMBL/GenBank/DDBJ databases">
        <title>Population biology and virulence potential of Burkholderia ubonensis.</title>
        <authorList>
            <person name="Price E.P."/>
            <person name="Currie B.J."/>
            <person name="Wagner D.M."/>
        </authorList>
    </citation>
    <scope>NUCLEOTIDE SEQUENCE [LARGE SCALE GENOMIC DNA]</scope>
    <source>
        <strain evidence="2">MSMB0103</strain>
    </source>
</reference>
<comment type="caution">
    <text evidence="1">The sequence shown here is derived from an EMBL/GenBank/DDBJ whole genome shotgun (WGS) entry which is preliminary data.</text>
</comment>
<accession>A0ABD6Q4I1</accession>
<evidence type="ECO:0000313" key="2">
    <source>
        <dbReference type="Proteomes" id="UP000183667"/>
    </source>
</evidence>